<evidence type="ECO:0008006" key="3">
    <source>
        <dbReference type="Google" id="ProtNLM"/>
    </source>
</evidence>
<evidence type="ECO:0000313" key="1">
    <source>
        <dbReference type="EMBL" id="TXJ12084.1"/>
    </source>
</evidence>
<proteinExistence type="predicted"/>
<dbReference type="EMBL" id="SAXT01000005">
    <property type="protein sequence ID" value="TXJ12084.1"/>
    <property type="molecule type" value="Genomic_DNA"/>
</dbReference>
<reference evidence="1 2" key="1">
    <citation type="journal article" date="1992" name="Lakartidningen">
        <title>[Penicillin V and not amoxicillin is the first choice preparation in acute otitis].</title>
        <authorList>
            <person name="Kamme C."/>
            <person name="Lundgren K."/>
            <person name="Prellner K."/>
        </authorList>
    </citation>
    <scope>NUCLEOTIDE SEQUENCE [LARGE SCALE GENOMIC DNA]</scope>
    <source>
        <strain evidence="1 2">W1</strain>
    </source>
</reference>
<dbReference type="Proteomes" id="UP000325116">
    <property type="component" value="Unassembled WGS sequence"/>
</dbReference>
<organism evidence="1 2">
    <name type="scientific">Brachyspira aalborgi</name>
    <dbReference type="NCBI Taxonomy" id="29522"/>
    <lineage>
        <taxon>Bacteria</taxon>
        <taxon>Pseudomonadati</taxon>
        <taxon>Spirochaetota</taxon>
        <taxon>Spirochaetia</taxon>
        <taxon>Brachyspirales</taxon>
        <taxon>Brachyspiraceae</taxon>
        <taxon>Brachyspira</taxon>
    </lineage>
</organism>
<comment type="caution">
    <text evidence="1">The sequence shown here is derived from an EMBL/GenBank/DDBJ whole genome shotgun (WGS) entry which is preliminary data.</text>
</comment>
<sequence length="151" mass="17621">MLKAENKIGNIKQSKYAQQKIHRSQMNEQALNTLVNKFNELDKSKTTIHGHLLGKKTITFSRQDIDKILNKNIKDLIIEYNRTLIDKNKTRDERIVIRDNEISKTDKGEQNLCIVLSLSKNEVITAYYNPLYDNHATINMDRYDKFPINGI</sequence>
<protein>
    <recommendedName>
        <fullName evidence="3">Phage-Barnase-EndoU-ColicinE5/D-RelE like nuclease 3 domain-containing protein</fullName>
    </recommendedName>
</protein>
<evidence type="ECO:0000313" key="2">
    <source>
        <dbReference type="Proteomes" id="UP000325116"/>
    </source>
</evidence>
<accession>A0A5C8CF35</accession>
<gene>
    <name evidence="1" type="ORF">EPJ80_10385</name>
</gene>
<dbReference type="AlphaFoldDB" id="A0A5C8CF35"/>
<dbReference type="RefSeq" id="WP_147758902.1">
    <property type="nucleotide sequence ID" value="NZ_SAXT01000005.1"/>
</dbReference>
<name>A0A5C8CF35_9SPIR</name>